<feature type="transmembrane region" description="Helical" evidence="1">
    <location>
        <begin position="40"/>
        <end position="61"/>
    </location>
</feature>
<reference evidence="2" key="1">
    <citation type="submission" date="2022-10" db="EMBL/GenBank/DDBJ databases">
        <title>The complete genomes of actinobacterial strains from the NBC collection.</title>
        <authorList>
            <person name="Joergensen T.S."/>
            <person name="Alvarez Arevalo M."/>
            <person name="Sterndorff E.B."/>
            <person name="Faurdal D."/>
            <person name="Vuksanovic O."/>
            <person name="Mourched A.-S."/>
            <person name="Charusanti P."/>
            <person name="Shaw S."/>
            <person name="Blin K."/>
            <person name="Weber T."/>
        </authorList>
    </citation>
    <scope>NUCLEOTIDE SEQUENCE</scope>
    <source>
        <strain evidence="2">NBC_00686</strain>
    </source>
</reference>
<dbReference type="EMBL" id="CP109011">
    <property type="protein sequence ID" value="WUT48737.1"/>
    <property type="molecule type" value="Genomic_DNA"/>
</dbReference>
<evidence type="ECO:0000313" key="3">
    <source>
        <dbReference type="Proteomes" id="UP001432168"/>
    </source>
</evidence>
<evidence type="ECO:0000313" key="2">
    <source>
        <dbReference type="EMBL" id="WUT48737.1"/>
    </source>
</evidence>
<keyword evidence="1" id="KW-0472">Membrane</keyword>
<dbReference type="SUPFAM" id="SSF141571">
    <property type="entry name" value="Pentapeptide repeat-like"/>
    <property type="match status" value="2"/>
</dbReference>
<name>A0ABZ1XBA0_9ACTN</name>
<sequence>MRNFDTGRLRRIAQRRVAKGEGWRHRGNRHSVSGSNWMQLLGLFVAGVPGLAALAALLFTWQDVRIADQGQITSRFNAAINNLGSPSLDVRFGGIYALERIMQDSARDQPRTVSVLSAYVRQHAHVPKAGFAKEQGTFEEREQVELSTDVEAVMNVLASRSPSHDARALLDLRRADLRGLNMTVWGPKEAAKFKRPEDLPDTRAPFSYALLSGADLRHAELDGVDLQWASLVEANLSGTTLFFSDLSHAALESADLSGVHLVETDFTGADLNWVKMREVDGSATGNNFANATFVGADLAGAELEGANLTNVALVEADLSVAHLAGANLHGAKLSATDASLDYRFSSEIEKNATLAKADLEGANLTNADLRGVDLSHANLTRADLRGAKLAGVKLTGAKLEGVRGLPPSLA</sequence>
<proteinExistence type="predicted"/>
<dbReference type="RefSeq" id="WP_329272142.1">
    <property type="nucleotide sequence ID" value="NZ_CP109011.1"/>
</dbReference>
<protein>
    <submittedName>
        <fullName evidence="2">Pentapeptide repeat-containing protein</fullName>
    </submittedName>
</protein>
<dbReference type="PANTHER" id="PTHR14136:SF17">
    <property type="entry name" value="BTB_POZ DOMAIN-CONTAINING PROTEIN KCTD9"/>
    <property type="match status" value="1"/>
</dbReference>
<dbReference type="Pfam" id="PF00805">
    <property type="entry name" value="Pentapeptide"/>
    <property type="match status" value="4"/>
</dbReference>
<gene>
    <name evidence="2" type="ORF">OG929_43470</name>
</gene>
<dbReference type="InterPro" id="IPR051082">
    <property type="entry name" value="Pentapeptide-BTB/POZ_domain"/>
</dbReference>
<accession>A0ABZ1XBA0</accession>
<dbReference type="Proteomes" id="UP001432168">
    <property type="component" value="Chromosome"/>
</dbReference>
<keyword evidence="1" id="KW-0812">Transmembrane</keyword>
<dbReference type="InterPro" id="IPR001646">
    <property type="entry name" value="5peptide_repeat"/>
</dbReference>
<evidence type="ECO:0000256" key="1">
    <source>
        <dbReference type="SAM" id="Phobius"/>
    </source>
</evidence>
<keyword evidence="3" id="KW-1185">Reference proteome</keyword>
<dbReference type="PANTHER" id="PTHR14136">
    <property type="entry name" value="BTB_POZ DOMAIN-CONTAINING PROTEIN KCTD9"/>
    <property type="match status" value="1"/>
</dbReference>
<dbReference type="Gene3D" id="2.160.20.80">
    <property type="entry name" value="E3 ubiquitin-protein ligase SopA"/>
    <property type="match status" value="2"/>
</dbReference>
<keyword evidence="1" id="KW-1133">Transmembrane helix</keyword>
<organism evidence="2 3">
    <name type="scientific">Streptomyces pseudovenezuelae</name>
    <dbReference type="NCBI Taxonomy" id="67350"/>
    <lineage>
        <taxon>Bacteria</taxon>
        <taxon>Bacillati</taxon>
        <taxon>Actinomycetota</taxon>
        <taxon>Actinomycetes</taxon>
        <taxon>Kitasatosporales</taxon>
        <taxon>Streptomycetaceae</taxon>
        <taxon>Streptomyces</taxon>
        <taxon>Streptomyces aurantiacus group</taxon>
    </lineage>
</organism>